<dbReference type="Proteomes" id="UP001597018">
    <property type="component" value="Unassembled WGS sequence"/>
</dbReference>
<sequence length="496" mass="53647">MRQDDPLLAGQVPDADRDVRFLLDSGRAADAGVVFDRIAAEARVVDARWDPAVVLAHRAVLAWQLGRIPLALELAAEGWASLDVDQARGVTAAQAIGMLGYLLDTVGGHRASLGILMESVELARRAGDADTLAHCLSREAGSRLMWALRGPADSVRARLVAPLELYEEVLSLATPGQTRRRALAGSARALVGLGRVAEAEPLATRGLTASQEADDRYTLSLGNVAMAEVRWHQGRLCDARTFAARAVDAADSIRDARLLIWFAEILAAICRELGDPVCEANALRRAVSASRTKMRMLQEGLGQALEQRRVTLHAQEQEAAARQAADRDALTALLNRRGLGRQAAALLQQAVVNERKPWLALVDIDHFKDINDHAGHPAGDRALLEVARLLLRESRTDDVVSRWAGDEFVVLLVEHGDDASCSAGPTAAERIRRAVHDHDWRLVVGDTARPITVSIGVATGPPHLDSLFTAADHALYRAKRAGGNRVEVELAPLPER</sequence>
<dbReference type="SMART" id="SM00267">
    <property type="entry name" value="GGDEF"/>
    <property type="match status" value="1"/>
</dbReference>
<evidence type="ECO:0000259" key="1">
    <source>
        <dbReference type="PROSITE" id="PS50887"/>
    </source>
</evidence>
<accession>A0ABW3FW79</accession>
<dbReference type="InterPro" id="IPR050469">
    <property type="entry name" value="Diguanylate_Cyclase"/>
</dbReference>
<dbReference type="PROSITE" id="PS50887">
    <property type="entry name" value="GGDEF"/>
    <property type="match status" value="1"/>
</dbReference>
<keyword evidence="2" id="KW-0808">Transferase</keyword>
<protein>
    <submittedName>
        <fullName evidence="2">Diguanylate cyclase</fullName>
        <ecNumber evidence="2">2.7.7.65</ecNumber>
    </submittedName>
</protein>
<dbReference type="CDD" id="cd01949">
    <property type="entry name" value="GGDEF"/>
    <property type="match status" value="1"/>
</dbReference>
<name>A0ABW3FW79_9PSEU</name>
<organism evidence="2 3">
    <name type="scientific">Saccharopolyspora rosea</name>
    <dbReference type="NCBI Taxonomy" id="524884"/>
    <lineage>
        <taxon>Bacteria</taxon>
        <taxon>Bacillati</taxon>
        <taxon>Actinomycetota</taxon>
        <taxon>Actinomycetes</taxon>
        <taxon>Pseudonocardiales</taxon>
        <taxon>Pseudonocardiaceae</taxon>
        <taxon>Saccharopolyspora</taxon>
    </lineage>
</organism>
<proteinExistence type="predicted"/>
<comment type="caution">
    <text evidence="2">The sequence shown here is derived from an EMBL/GenBank/DDBJ whole genome shotgun (WGS) entry which is preliminary data.</text>
</comment>
<dbReference type="NCBIfam" id="TIGR00254">
    <property type="entry name" value="GGDEF"/>
    <property type="match status" value="1"/>
</dbReference>
<dbReference type="GO" id="GO:0052621">
    <property type="term" value="F:diguanylate cyclase activity"/>
    <property type="evidence" value="ECO:0007669"/>
    <property type="project" value="UniProtKB-EC"/>
</dbReference>
<keyword evidence="2" id="KW-0548">Nucleotidyltransferase</keyword>
<dbReference type="EC" id="2.7.7.65" evidence="2"/>
<dbReference type="InterPro" id="IPR011990">
    <property type="entry name" value="TPR-like_helical_dom_sf"/>
</dbReference>
<dbReference type="Gene3D" id="1.25.40.10">
    <property type="entry name" value="Tetratricopeptide repeat domain"/>
    <property type="match status" value="1"/>
</dbReference>
<dbReference type="PANTHER" id="PTHR45138">
    <property type="entry name" value="REGULATORY COMPONENTS OF SENSORY TRANSDUCTION SYSTEM"/>
    <property type="match status" value="1"/>
</dbReference>
<dbReference type="InterPro" id="IPR029787">
    <property type="entry name" value="Nucleotide_cyclase"/>
</dbReference>
<dbReference type="Pfam" id="PF00990">
    <property type="entry name" value="GGDEF"/>
    <property type="match status" value="1"/>
</dbReference>
<dbReference type="PANTHER" id="PTHR45138:SF9">
    <property type="entry name" value="DIGUANYLATE CYCLASE DGCM-RELATED"/>
    <property type="match status" value="1"/>
</dbReference>
<dbReference type="EMBL" id="JBHTIW010000020">
    <property type="protein sequence ID" value="MFD0922345.1"/>
    <property type="molecule type" value="Genomic_DNA"/>
</dbReference>
<gene>
    <name evidence="2" type="ORF">ACFQ16_21585</name>
</gene>
<evidence type="ECO:0000313" key="2">
    <source>
        <dbReference type="EMBL" id="MFD0922345.1"/>
    </source>
</evidence>
<dbReference type="SUPFAM" id="SSF55073">
    <property type="entry name" value="Nucleotide cyclase"/>
    <property type="match status" value="1"/>
</dbReference>
<keyword evidence="3" id="KW-1185">Reference proteome</keyword>
<dbReference type="Gene3D" id="3.30.70.270">
    <property type="match status" value="1"/>
</dbReference>
<dbReference type="InterPro" id="IPR000160">
    <property type="entry name" value="GGDEF_dom"/>
</dbReference>
<feature type="domain" description="GGDEF" evidence="1">
    <location>
        <begin position="355"/>
        <end position="491"/>
    </location>
</feature>
<dbReference type="InterPro" id="IPR043128">
    <property type="entry name" value="Rev_trsase/Diguanyl_cyclase"/>
</dbReference>
<evidence type="ECO:0000313" key="3">
    <source>
        <dbReference type="Proteomes" id="UP001597018"/>
    </source>
</evidence>
<dbReference type="RefSeq" id="WP_263251685.1">
    <property type="nucleotide sequence ID" value="NZ_BAABLT010000045.1"/>
</dbReference>
<reference evidence="3" key="1">
    <citation type="journal article" date="2019" name="Int. J. Syst. Evol. Microbiol.">
        <title>The Global Catalogue of Microorganisms (GCM) 10K type strain sequencing project: providing services to taxonomists for standard genome sequencing and annotation.</title>
        <authorList>
            <consortium name="The Broad Institute Genomics Platform"/>
            <consortium name="The Broad Institute Genome Sequencing Center for Infectious Disease"/>
            <person name="Wu L."/>
            <person name="Ma J."/>
        </authorList>
    </citation>
    <scope>NUCLEOTIDE SEQUENCE [LARGE SCALE GENOMIC DNA]</scope>
    <source>
        <strain evidence="3">CCUG 56401</strain>
    </source>
</reference>